<evidence type="ECO:0000256" key="4">
    <source>
        <dbReference type="ARBA" id="ARBA00022840"/>
    </source>
</evidence>
<dbReference type="InterPro" id="IPR003439">
    <property type="entry name" value="ABC_transporter-like_ATP-bd"/>
</dbReference>
<keyword evidence="1" id="KW-0813">Transport</keyword>
<evidence type="ECO:0000256" key="5">
    <source>
        <dbReference type="ARBA" id="ARBA00022967"/>
    </source>
</evidence>
<evidence type="ECO:0000256" key="1">
    <source>
        <dbReference type="ARBA" id="ARBA00022448"/>
    </source>
</evidence>
<dbReference type="Pfam" id="PF00005">
    <property type="entry name" value="ABC_tran"/>
    <property type="match status" value="1"/>
</dbReference>
<keyword evidence="6" id="KW-0472">Membrane</keyword>
<dbReference type="PANTHER" id="PTHR43790">
    <property type="entry name" value="CARBOHYDRATE TRANSPORT ATP-BINDING PROTEIN MG119-RELATED"/>
    <property type="match status" value="1"/>
</dbReference>
<reference evidence="8" key="1">
    <citation type="submission" date="2024-05" db="EMBL/GenBank/DDBJ databases">
        <title>Isolation and characterization of Sporomusa carbonis sp. nov., a carboxydotrophic hydrogenogen in the genus of Sporomusa isolated from a charcoal burning pile.</title>
        <authorList>
            <person name="Boeer T."/>
            <person name="Rosenbaum F."/>
            <person name="Eysell L."/>
            <person name="Mueller V."/>
            <person name="Daniel R."/>
            <person name="Poehlein A."/>
        </authorList>
    </citation>
    <scope>NUCLEOTIDE SEQUENCE [LARGE SCALE GENOMIC DNA]</scope>
    <source>
        <strain evidence="8">DSM 10669</strain>
    </source>
</reference>
<dbReference type="GO" id="GO:0005524">
    <property type="term" value="F:ATP binding"/>
    <property type="evidence" value="ECO:0007669"/>
    <property type="project" value="UniProtKB-KW"/>
</dbReference>
<evidence type="ECO:0000256" key="6">
    <source>
        <dbReference type="ARBA" id="ARBA00023136"/>
    </source>
</evidence>
<evidence type="ECO:0000313" key="8">
    <source>
        <dbReference type="EMBL" id="XFO67251.1"/>
    </source>
</evidence>
<name>A0ABZ3INJ9_9FIRM</name>
<keyword evidence="4 8" id="KW-0067">ATP-binding</keyword>
<feature type="domain" description="ABC transporter" evidence="7">
    <location>
        <begin position="20"/>
        <end position="73"/>
    </location>
</feature>
<gene>
    <name evidence="8" type="primary">mglA_2</name>
    <name evidence="8" type="ORF">SPSIL_034450</name>
</gene>
<keyword evidence="2" id="KW-1003">Cell membrane</keyword>
<organism evidence="8 9">
    <name type="scientific">Sporomusa silvacetica DSM 10669</name>
    <dbReference type="NCBI Taxonomy" id="1123289"/>
    <lineage>
        <taxon>Bacteria</taxon>
        <taxon>Bacillati</taxon>
        <taxon>Bacillota</taxon>
        <taxon>Negativicutes</taxon>
        <taxon>Selenomonadales</taxon>
        <taxon>Sporomusaceae</taxon>
        <taxon>Sporomusa</taxon>
    </lineage>
</organism>
<dbReference type="PANTHER" id="PTHR43790:SF3">
    <property type="entry name" value="D-ALLOSE IMPORT ATP-BINDING PROTEIN ALSA-RELATED"/>
    <property type="match status" value="1"/>
</dbReference>
<dbReference type="InterPro" id="IPR027417">
    <property type="entry name" value="P-loop_NTPase"/>
</dbReference>
<accession>A0ABZ3INJ9</accession>
<protein>
    <submittedName>
        <fullName evidence="8">Galactose/methyl galactoside import ATP-binding protein MglA</fullName>
    </submittedName>
</protein>
<keyword evidence="3" id="KW-0547">Nucleotide-binding</keyword>
<dbReference type="SUPFAM" id="SSF52540">
    <property type="entry name" value="P-loop containing nucleoside triphosphate hydrolases"/>
    <property type="match status" value="1"/>
</dbReference>
<sequence>MLYFLQACGISKAFEGHWVLQDVNLTIFPGEIRGPAGENGAGKSTLLGVLAGRPEITELGGYSGSIYWQGQKMLIHSPEL</sequence>
<evidence type="ECO:0000259" key="7">
    <source>
        <dbReference type="Pfam" id="PF00005"/>
    </source>
</evidence>
<proteinExistence type="predicted"/>
<keyword evidence="5" id="KW-1278">Translocase</keyword>
<evidence type="ECO:0000256" key="2">
    <source>
        <dbReference type="ARBA" id="ARBA00022475"/>
    </source>
</evidence>
<evidence type="ECO:0000313" key="9">
    <source>
        <dbReference type="Proteomes" id="UP000216752"/>
    </source>
</evidence>
<dbReference type="Proteomes" id="UP000216752">
    <property type="component" value="Chromosome"/>
</dbReference>
<dbReference type="EMBL" id="CP155573">
    <property type="protein sequence ID" value="XFO67251.1"/>
    <property type="molecule type" value="Genomic_DNA"/>
</dbReference>
<dbReference type="Gene3D" id="3.40.50.300">
    <property type="entry name" value="P-loop containing nucleotide triphosphate hydrolases"/>
    <property type="match status" value="1"/>
</dbReference>
<keyword evidence="9" id="KW-1185">Reference proteome</keyword>
<dbReference type="InterPro" id="IPR050107">
    <property type="entry name" value="ABC_carbohydrate_import_ATPase"/>
</dbReference>
<dbReference type="RefSeq" id="WP_094606824.1">
    <property type="nucleotide sequence ID" value="NZ_CP155573.1"/>
</dbReference>
<evidence type="ECO:0000256" key="3">
    <source>
        <dbReference type="ARBA" id="ARBA00022741"/>
    </source>
</evidence>